<feature type="domain" description="GST C-terminal" evidence="6">
    <location>
        <begin position="89"/>
        <end position="209"/>
    </location>
</feature>
<evidence type="ECO:0000256" key="4">
    <source>
        <dbReference type="RuleBase" id="RU003494"/>
    </source>
</evidence>
<evidence type="ECO:0000313" key="7">
    <source>
        <dbReference type="EMBL" id="MED6157336.1"/>
    </source>
</evidence>
<reference evidence="7 8" key="1">
    <citation type="journal article" date="2023" name="Plants (Basel)">
        <title>Bridging the Gap: Combining Genomics and Transcriptomics Approaches to Understand Stylosanthes scabra, an Orphan Legume from the Brazilian Caatinga.</title>
        <authorList>
            <person name="Ferreira-Neto J.R.C."/>
            <person name="da Silva M.D."/>
            <person name="Binneck E."/>
            <person name="de Melo N.F."/>
            <person name="da Silva R.H."/>
            <person name="de Melo A.L.T.M."/>
            <person name="Pandolfi V."/>
            <person name="Bustamante F.O."/>
            <person name="Brasileiro-Vidal A.C."/>
            <person name="Benko-Iseppon A.M."/>
        </authorList>
    </citation>
    <scope>NUCLEOTIDE SEQUENCE [LARGE SCALE GENOMIC DNA]</scope>
    <source>
        <tissue evidence="7">Leaves</tissue>
    </source>
</reference>
<dbReference type="SFLD" id="SFLDS00019">
    <property type="entry name" value="Glutathione_Transferase_(cytos"/>
    <property type="match status" value="1"/>
</dbReference>
<dbReference type="EC" id="2.5.1.18" evidence="1"/>
<evidence type="ECO:0000256" key="3">
    <source>
        <dbReference type="ARBA" id="ARBA00047960"/>
    </source>
</evidence>
<feature type="domain" description="GST N-terminal" evidence="5">
    <location>
        <begin position="5"/>
        <end position="84"/>
    </location>
</feature>
<evidence type="ECO:0000313" key="8">
    <source>
        <dbReference type="Proteomes" id="UP001341840"/>
    </source>
</evidence>
<dbReference type="CDD" id="cd03058">
    <property type="entry name" value="GST_N_Tau"/>
    <property type="match status" value="1"/>
</dbReference>
<dbReference type="InterPro" id="IPR010987">
    <property type="entry name" value="Glutathione-S-Trfase_C-like"/>
</dbReference>
<comment type="similarity">
    <text evidence="4">Belongs to the GST superfamily.</text>
</comment>
<comment type="caution">
    <text evidence="7">The sequence shown here is derived from an EMBL/GenBank/DDBJ whole genome shotgun (WGS) entry which is preliminary data.</text>
</comment>
<dbReference type="InterPro" id="IPR036282">
    <property type="entry name" value="Glutathione-S-Trfase_C_sf"/>
</dbReference>
<accession>A0ABU6U813</accession>
<proteinExistence type="inferred from homology"/>
<keyword evidence="2" id="KW-0808">Transferase</keyword>
<dbReference type="EMBL" id="JASCZI010120904">
    <property type="protein sequence ID" value="MED6157336.1"/>
    <property type="molecule type" value="Genomic_DNA"/>
</dbReference>
<organism evidence="7 8">
    <name type="scientific">Stylosanthes scabra</name>
    <dbReference type="NCBI Taxonomy" id="79078"/>
    <lineage>
        <taxon>Eukaryota</taxon>
        <taxon>Viridiplantae</taxon>
        <taxon>Streptophyta</taxon>
        <taxon>Embryophyta</taxon>
        <taxon>Tracheophyta</taxon>
        <taxon>Spermatophyta</taxon>
        <taxon>Magnoliopsida</taxon>
        <taxon>eudicotyledons</taxon>
        <taxon>Gunneridae</taxon>
        <taxon>Pentapetalae</taxon>
        <taxon>rosids</taxon>
        <taxon>fabids</taxon>
        <taxon>Fabales</taxon>
        <taxon>Fabaceae</taxon>
        <taxon>Papilionoideae</taxon>
        <taxon>50 kb inversion clade</taxon>
        <taxon>dalbergioids sensu lato</taxon>
        <taxon>Dalbergieae</taxon>
        <taxon>Pterocarpus clade</taxon>
        <taxon>Stylosanthes</taxon>
    </lineage>
</organism>
<evidence type="ECO:0000256" key="2">
    <source>
        <dbReference type="ARBA" id="ARBA00022679"/>
    </source>
</evidence>
<dbReference type="Gene3D" id="3.40.30.10">
    <property type="entry name" value="Glutaredoxin"/>
    <property type="match status" value="1"/>
</dbReference>
<dbReference type="InterPro" id="IPR004045">
    <property type="entry name" value="Glutathione_S-Trfase_N"/>
</dbReference>
<dbReference type="Gene3D" id="1.20.1050.10">
    <property type="match status" value="1"/>
</dbReference>
<sequence>MERSEDVKLLSFHSSPFGQRVIWALKLKGVDYGYIEQDIFNKSTLLLELNPVLRKVPVLVHCNRPIAESLVILEYIDETWKQFPLMPHDPYQRAHARFWANFAEHKLLEAAWIAMRSSGKEQEKAVNEAREAVEKIEQEIKGKRFFGGDNIGYLDIALGWISYWIPAWEEVGSMKILDPFRFPAINEWITNFLSHPIIKDALPQRDNMITYYHSRRKEVSPS</sequence>
<gene>
    <name evidence="7" type="ORF">PIB30_022303</name>
</gene>
<dbReference type="Proteomes" id="UP001341840">
    <property type="component" value="Unassembled WGS sequence"/>
</dbReference>
<evidence type="ECO:0000259" key="5">
    <source>
        <dbReference type="PROSITE" id="PS50404"/>
    </source>
</evidence>
<dbReference type="InterPro" id="IPR004046">
    <property type="entry name" value="GST_C"/>
</dbReference>
<dbReference type="PANTHER" id="PTHR11260:SF474">
    <property type="entry name" value="GLUTATHIONE TRANSFERASE"/>
    <property type="match status" value="1"/>
</dbReference>
<keyword evidence="8" id="KW-1185">Reference proteome</keyword>
<comment type="catalytic activity">
    <reaction evidence="3">
        <text>RX + glutathione = an S-substituted glutathione + a halide anion + H(+)</text>
        <dbReference type="Rhea" id="RHEA:16437"/>
        <dbReference type="ChEBI" id="CHEBI:15378"/>
        <dbReference type="ChEBI" id="CHEBI:16042"/>
        <dbReference type="ChEBI" id="CHEBI:17792"/>
        <dbReference type="ChEBI" id="CHEBI:57925"/>
        <dbReference type="ChEBI" id="CHEBI:90779"/>
        <dbReference type="EC" id="2.5.1.18"/>
    </reaction>
</comment>
<dbReference type="SUPFAM" id="SSF52833">
    <property type="entry name" value="Thioredoxin-like"/>
    <property type="match status" value="1"/>
</dbReference>
<dbReference type="InterPro" id="IPR036249">
    <property type="entry name" value="Thioredoxin-like_sf"/>
</dbReference>
<dbReference type="SFLD" id="SFLDG00358">
    <property type="entry name" value="Main_(cytGST)"/>
    <property type="match status" value="1"/>
</dbReference>
<dbReference type="SUPFAM" id="SSF47616">
    <property type="entry name" value="GST C-terminal domain-like"/>
    <property type="match status" value="1"/>
</dbReference>
<dbReference type="InterPro" id="IPR045074">
    <property type="entry name" value="GST_C_Tau"/>
</dbReference>
<dbReference type="PROSITE" id="PS50404">
    <property type="entry name" value="GST_NTER"/>
    <property type="match status" value="1"/>
</dbReference>
<dbReference type="InterPro" id="IPR040079">
    <property type="entry name" value="Glutathione_S-Trfase"/>
</dbReference>
<dbReference type="Pfam" id="PF02798">
    <property type="entry name" value="GST_N"/>
    <property type="match status" value="1"/>
</dbReference>
<dbReference type="Pfam" id="PF00043">
    <property type="entry name" value="GST_C"/>
    <property type="match status" value="1"/>
</dbReference>
<name>A0ABU6U813_9FABA</name>
<protein>
    <recommendedName>
        <fullName evidence="1">glutathione transferase</fullName>
        <ecNumber evidence="1">2.5.1.18</ecNumber>
    </recommendedName>
</protein>
<dbReference type="InterPro" id="IPR045073">
    <property type="entry name" value="Omega/Tau-like"/>
</dbReference>
<dbReference type="SFLD" id="SFLDG01152">
    <property type="entry name" value="Main.3:_Omega-_and_Tau-like"/>
    <property type="match status" value="1"/>
</dbReference>
<dbReference type="CDD" id="cd03185">
    <property type="entry name" value="GST_C_Tau"/>
    <property type="match status" value="1"/>
</dbReference>
<dbReference type="PROSITE" id="PS50405">
    <property type="entry name" value="GST_CTER"/>
    <property type="match status" value="1"/>
</dbReference>
<dbReference type="PANTHER" id="PTHR11260">
    <property type="entry name" value="GLUTATHIONE S-TRANSFERASE, GST, SUPERFAMILY, GST DOMAIN CONTAINING"/>
    <property type="match status" value="1"/>
</dbReference>
<evidence type="ECO:0000259" key="6">
    <source>
        <dbReference type="PROSITE" id="PS50405"/>
    </source>
</evidence>
<evidence type="ECO:0000256" key="1">
    <source>
        <dbReference type="ARBA" id="ARBA00012452"/>
    </source>
</evidence>